<keyword evidence="3 5" id="KW-0442">Lipid degradation</keyword>
<keyword evidence="2 5" id="KW-0378">Hydrolase</keyword>
<dbReference type="InterPro" id="IPR017946">
    <property type="entry name" value="PLC-like_Pdiesterase_TIM-brl"/>
</dbReference>
<feature type="domain" description="PI-PLC Y-box" evidence="6">
    <location>
        <begin position="2"/>
        <end position="74"/>
    </location>
</feature>
<dbReference type="GO" id="GO:0048015">
    <property type="term" value="P:phosphatidylinositol-mediated signaling"/>
    <property type="evidence" value="ECO:0007669"/>
    <property type="project" value="TreeGrafter"/>
</dbReference>
<dbReference type="Proteomes" id="UP000887561">
    <property type="component" value="Unplaced"/>
</dbReference>
<evidence type="ECO:0000256" key="5">
    <source>
        <dbReference type="RuleBase" id="RU361133"/>
    </source>
</evidence>
<dbReference type="InterPro" id="IPR001711">
    <property type="entry name" value="PLipase_C_Pinositol-sp_Y"/>
</dbReference>
<proteinExistence type="predicted"/>
<protein>
    <recommendedName>
        <fullName evidence="1 5">Phosphoinositide phospholipase C</fullName>
        <ecNumber evidence="1 5">3.1.4.11</ecNumber>
    </recommendedName>
</protein>
<dbReference type="SUPFAM" id="SSF51695">
    <property type="entry name" value="PLC-like phosphodiesterases"/>
    <property type="match status" value="1"/>
</dbReference>
<reference evidence="8" key="1">
    <citation type="submission" date="2022-11" db="UniProtKB">
        <authorList>
            <consortium name="WormBaseParasite"/>
        </authorList>
    </citation>
    <scope>IDENTIFICATION</scope>
</reference>
<evidence type="ECO:0000259" key="6">
    <source>
        <dbReference type="PROSITE" id="PS50008"/>
    </source>
</evidence>
<dbReference type="GO" id="GO:0016042">
    <property type="term" value="P:lipid catabolic process"/>
    <property type="evidence" value="ECO:0007669"/>
    <property type="project" value="UniProtKB-KW"/>
</dbReference>
<evidence type="ECO:0000256" key="4">
    <source>
        <dbReference type="ARBA" id="ARBA00023098"/>
    </source>
</evidence>
<dbReference type="EC" id="3.1.4.11" evidence="1 5"/>
<evidence type="ECO:0000256" key="1">
    <source>
        <dbReference type="ARBA" id="ARBA00012368"/>
    </source>
</evidence>
<sequence length="96" mass="11049">YPEEFSNHNIRQITRVYPKGSRVDSSNYMPLIFWNCGCQMSAINLQTPDLPNQINFALFEMNAKCGYIAKPACMSEPNLSFSPFELDRIENVVSFF</sequence>
<evidence type="ECO:0000313" key="8">
    <source>
        <dbReference type="WBParaSite" id="scaffold9989_cov229.g14441"/>
    </source>
</evidence>
<dbReference type="GO" id="GO:0046488">
    <property type="term" value="P:phosphatidylinositol metabolic process"/>
    <property type="evidence" value="ECO:0007669"/>
    <property type="project" value="TreeGrafter"/>
</dbReference>
<dbReference type="Pfam" id="PF00387">
    <property type="entry name" value="PI-PLC-Y"/>
    <property type="match status" value="1"/>
</dbReference>
<dbReference type="InterPro" id="IPR001192">
    <property type="entry name" value="PI-PLC_fam"/>
</dbReference>
<dbReference type="WBParaSite" id="scaffold9989_cov229.g14441">
    <property type="protein sequence ID" value="scaffold9989_cov229.g14441"/>
    <property type="gene ID" value="scaffold9989_cov229.g14441"/>
</dbReference>
<dbReference type="GO" id="GO:0004435">
    <property type="term" value="F:phosphatidylinositol-4,5-bisphosphate phospholipase C activity"/>
    <property type="evidence" value="ECO:0007669"/>
    <property type="project" value="UniProtKB-EC"/>
</dbReference>
<organism evidence="7 8">
    <name type="scientific">Meloidogyne javanica</name>
    <name type="common">Root-knot nematode worm</name>
    <dbReference type="NCBI Taxonomy" id="6303"/>
    <lineage>
        <taxon>Eukaryota</taxon>
        <taxon>Metazoa</taxon>
        <taxon>Ecdysozoa</taxon>
        <taxon>Nematoda</taxon>
        <taxon>Chromadorea</taxon>
        <taxon>Rhabditida</taxon>
        <taxon>Tylenchina</taxon>
        <taxon>Tylenchomorpha</taxon>
        <taxon>Tylenchoidea</taxon>
        <taxon>Meloidogynidae</taxon>
        <taxon>Meloidogyninae</taxon>
        <taxon>Meloidogyne</taxon>
        <taxon>Meloidogyne incognita group</taxon>
    </lineage>
</organism>
<dbReference type="PANTHER" id="PTHR10336:SF36">
    <property type="entry name" value="1-PHOSPHATIDYLINOSITOL 4,5-BISPHOSPHATE PHOSPHODIESTERASE BETA-4"/>
    <property type="match status" value="1"/>
</dbReference>
<keyword evidence="4 5" id="KW-0443">Lipid metabolism</keyword>
<dbReference type="GO" id="GO:0051209">
    <property type="term" value="P:release of sequestered calcium ion into cytosol"/>
    <property type="evidence" value="ECO:0007669"/>
    <property type="project" value="TreeGrafter"/>
</dbReference>
<dbReference type="AlphaFoldDB" id="A0A915NA22"/>
<evidence type="ECO:0000256" key="3">
    <source>
        <dbReference type="ARBA" id="ARBA00022963"/>
    </source>
</evidence>
<dbReference type="PROSITE" id="PS50008">
    <property type="entry name" value="PIPLC_Y_DOMAIN"/>
    <property type="match status" value="1"/>
</dbReference>
<dbReference type="SMART" id="SM00149">
    <property type="entry name" value="PLCYc"/>
    <property type="match status" value="1"/>
</dbReference>
<dbReference type="PRINTS" id="PR00390">
    <property type="entry name" value="PHPHLIPASEC"/>
</dbReference>
<dbReference type="PANTHER" id="PTHR10336">
    <property type="entry name" value="PHOSPHOINOSITIDE-SPECIFIC PHOSPHOLIPASE C FAMILY PROTEIN"/>
    <property type="match status" value="1"/>
</dbReference>
<keyword evidence="7" id="KW-1185">Reference proteome</keyword>
<comment type="catalytic activity">
    <reaction evidence="5">
        <text>a 1,2-diacyl-sn-glycero-3-phospho-(1D-myo-inositol-4,5-bisphosphate) + H2O = 1D-myo-inositol 1,4,5-trisphosphate + a 1,2-diacyl-sn-glycerol + H(+)</text>
        <dbReference type="Rhea" id="RHEA:33179"/>
        <dbReference type="ChEBI" id="CHEBI:15377"/>
        <dbReference type="ChEBI" id="CHEBI:15378"/>
        <dbReference type="ChEBI" id="CHEBI:17815"/>
        <dbReference type="ChEBI" id="CHEBI:58456"/>
        <dbReference type="ChEBI" id="CHEBI:203600"/>
        <dbReference type="EC" id="3.1.4.11"/>
    </reaction>
</comment>
<evidence type="ECO:0000256" key="2">
    <source>
        <dbReference type="ARBA" id="ARBA00022801"/>
    </source>
</evidence>
<evidence type="ECO:0000313" key="7">
    <source>
        <dbReference type="Proteomes" id="UP000887561"/>
    </source>
</evidence>
<name>A0A915NA22_MELJA</name>
<accession>A0A915NA22</accession>
<dbReference type="Gene3D" id="3.20.20.190">
    <property type="entry name" value="Phosphatidylinositol (PI) phosphodiesterase"/>
    <property type="match status" value="1"/>
</dbReference>